<dbReference type="Gene3D" id="2.40.50.140">
    <property type="entry name" value="Nucleic acid-binding proteins"/>
    <property type="match status" value="1"/>
</dbReference>
<dbReference type="SMART" id="SM00292">
    <property type="entry name" value="BRCT"/>
    <property type="match status" value="1"/>
</dbReference>
<dbReference type="Gene3D" id="1.10.150.20">
    <property type="entry name" value="5' to 3' exonuclease, C-terminal subdomain"/>
    <property type="match status" value="2"/>
</dbReference>
<dbReference type="Proteomes" id="UP000614469">
    <property type="component" value="Unassembled WGS sequence"/>
</dbReference>
<evidence type="ECO:0000256" key="2">
    <source>
        <dbReference type="ARBA" id="ARBA00012722"/>
    </source>
</evidence>
<feature type="binding site" evidence="15">
    <location>
        <position position="113"/>
    </location>
    <ligand>
        <name>NAD(+)</name>
        <dbReference type="ChEBI" id="CHEBI:57540"/>
    </ligand>
</feature>
<keyword evidence="6 15" id="KW-0479">Metal-binding</keyword>
<dbReference type="AlphaFoldDB" id="A0A8J6NHJ7"/>
<dbReference type="PANTHER" id="PTHR23389">
    <property type="entry name" value="CHROMOSOME TRANSMISSION FIDELITY FACTOR 18"/>
    <property type="match status" value="1"/>
</dbReference>
<keyword evidence="7 15" id="KW-0227">DNA damage</keyword>
<dbReference type="InterPro" id="IPR001679">
    <property type="entry name" value="DNA_ligase"/>
</dbReference>
<gene>
    <name evidence="15 17" type="primary">ligA</name>
    <name evidence="17" type="ORF">H8E29_01835</name>
</gene>
<dbReference type="NCBIfam" id="TIGR00575">
    <property type="entry name" value="dnlj"/>
    <property type="match status" value="1"/>
</dbReference>
<keyword evidence="9 15" id="KW-0460">Magnesium</keyword>
<dbReference type="SUPFAM" id="SSF56091">
    <property type="entry name" value="DNA ligase/mRNA capping enzyme, catalytic domain"/>
    <property type="match status" value="1"/>
</dbReference>
<dbReference type="CDD" id="cd17748">
    <property type="entry name" value="BRCT_DNA_ligase_like"/>
    <property type="match status" value="1"/>
</dbReference>
<dbReference type="HAMAP" id="MF_01588">
    <property type="entry name" value="DNA_ligase_A"/>
    <property type="match status" value="1"/>
</dbReference>
<dbReference type="PANTHER" id="PTHR23389:SF9">
    <property type="entry name" value="DNA LIGASE"/>
    <property type="match status" value="1"/>
</dbReference>
<dbReference type="Pfam" id="PF14520">
    <property type="entry name" value="HHH_5"/>
    <property type="match status" value="1"/>
</dbReference>
<dbReference type="Gene3D" id="6.20.10.30">
    <property type="match status" value="1"/>
</dbReference>
<dbReference type="EMBL" id="JACNJN010000036">
    <property type="protein sequence ID" value="MBC8333980.1"/>
    <property type="molecule type" value="Genomic_DNA"/>
</dbReference>
<dbReference type="Pfam" id="PF12826">
    <property type="entry name" value="HHH_2"/>
    <property type="match status" value="1"/>
</dbReference>
<comment type="catalytic activity">
    <reaction evidence="13 15">
        <text>NAD(+) + (deoxyribonucleotide)n-3'-hydroxyl + 5'-phospho-(deoxyribonucleotide)m = (deoxyribonucleotide)n+m + AMP + beta-nicotinamide D-nucleotide.</text>
        <dbReference type="EC" id="6.5.1.2"/>
    </reaction>
</comment>
<dbReference type="InterPro" id="IPR001357">
    <property type="entry name" value="BRCT_dom"/>
</dbReference>
<dbReference type="InterPro" id="IPR013839">
    <property type="entry name" value="DNAligase_adenylation"/>
</dbReference>
<dbReference type="InterPro" id="IPR010994">
    <property type="entry name" value="RuvA_2-like"/>
</dbReference>
<dbReference type="FunFam" id="2.40.50.140:FF:000012">
    <property type="entry name" value="DNA ligase"/>
    <property type="match status" value="1"/>
</dbReference>
<dbReference type="SMART" id="SM00532">
    <property type="entry name" value="LIGANc"/>
    <property type="match status" value="1"/>
</dbReference>
<evidence type="ECO:0000256" key="1">
    <source>
        <dbReference type="ARBA" id="ARBA00004067"/>
    </source>
</evidence>
<evidence type="ECO:0000256" key="8">
    <source>
        <dbReference type="ARBA" id="ARBA00022833"/>
    </source>
</evidence>
<feature type="binding site" evidence="15">
    <location>
        <position position="177"/>
    </location>
    <ligand>
        <name>NAD(+)</name>
        <dbReference type="ChEBI" id="CHEBI:57540"/>
    </ligand>
</feature>
<evidence type="ECO:0000256" key="7">
    <source>
        <dbReference type="ARBA" id="ARBA00022763"/>
    </source>
</evidence>
<dbReference type="SMART" id="SM00278">
    <property type="entry name" value="HhH1"/>
    <property type="match status" value="3"/>
</dbReference>
<dbReference type="InterPro" id="IPR013840">
    <property type="entry name" value="DNAligase_N"/>
</dbReference>
<dbReference type="InterPro" id="IPR004149">
    <property type="entry name" value="Znf_DNAligase_C4"/>
</dbReference>
<feature type="active site" description="N6-AMP-lysine intermediate" evidence="15">
    <location>
        <position position="115"/>
    </location>
</feature>
<proteinExistence type="inferred from homology"/>
<evidence type="ECO:0000256" key="13">
    <source>
        <dbReference type="ARBA" id="ARBA00034005"/>
    </source>
</evidence>
<dbReference type="InterPro" id="IPR004150">
    <property type="entry name" value="NAD_DNA_ligase_OB"/>
</dbReference>
<keyword evidence="11 15" id="KW-0234">DNA repair</keyword>
<feature type="binding site" evidence="15">
    <location>
        <begin position="32"/>
        <end position="36"/>
    </location>
    <ligand>
        <name>NAD(+)</name>
        <dbReference type="ChEBI" id="CHEBI:57540"/>
    </ligand>
</feature>
<dbReference type="FunFam" id="1.10.287.610:FF:000002">
    <property type="entry name" value="DNA ligase"/>
    <property type="match status" value="1"/>
</dbReference>
<keyword evidence="10 15" id="KW-0520">NAD</keyword>
<organism evidence="17 18">
    <name type="scientific">Candidatus Desulfolinea nitratireducens</name>
    <dbReference type="NCBI Taxonomy" id="2841698"/>
    <lineage>
        <taxon>Bacteria</taxon>
        <taxon>Bacillati</taxon>
        <taxon>Chloroflexota</taxon>
        <taxon>Anaerolineae</taxon>
        <taxon>Anaerolineales</taxon>
        <taxon>Anaerolineales incertae sedis</taxon>
        <taxon>Candidatus Desulfolinea</taxon>
    </lineage>
</organism>
<keyword evidence="4 15" id="KW-0436">Ligase</keyword>
<protein>
    <recommendedName>
        <fullName evidence="3 15">DNA ligase</fullName>
        <ecNumber evidence="2 15">6.5.1.2</ecNumber>
    </recommendedName>
    <alternativeName>
        <fullName evidence="15">Polydeoxyribonucleotide synthase [NAD(+)]</fullName>
    </alternativeName>
</protein>
<comment type="function">
    <text evidence="1 15">DNA ligase that catalyzes the formation of phosphodiester linkages between 5'-phosphoryl and 3'-hydroxyl groups in double-stranded DNA using NAD as a coenzyme and as the energy source for the reaction. It is essential for DNA replication and repair of damaged DNA.</text>
</comment>
<feature type="binding site" evidence="15">
    <location>
        <position position="294"/>
    </location>
    <ligand>
        <name>NAD(+)</name>
        <dbReference type="ChEBI" id="CHEBI:57540"/>
    </ligand>
</feature>
<dbReference type="InterPro" id="IPR003583">
    <property type="entry name" value="Hlx-hairpin-Hlx_DNA-bd_motif"/>
</dbReference>
<evidence type="ECO:0000256" key="12">
    <source>
        <dbReference type="ARBA" id="ARBA00023211"/>
    </source>
</evidence>
<dbReference type="FunFam" id="3.30.470.30:FF:000001">
    <property type="entry name" value="DNA ligase"/>
    <property type="match status" value="1"/>
</dbReference>
<dbReference type="SUPFAM" id="SSF52113">
    <property type="entry name" value="BRCT domain"/>
    <property type="match status" value="1"/>
</dbReference>
<dbReference type="Gene3D" id="1.10.287.610">
    <property type="entry name" value="Helix hairpin bin"/>
    <property type="match status" value="1"/>
</dbReference>
<dbReference type="SUPFAM" id="SSF50249">
    <property type="entry name" value="Nucleic acid-binding proteins"/>
    <property type="match status" value="1"/>
</dbReference>
<evidence type="ECO:0000256" key="15">
    <source>
        <dbReference type="HAMAP-Rule" id="MF_01588"/>
    </source>
</evidence>
<dbReference type="GO" id="GO:0003911">
    <property type="term" value="F:DNA ligase (NAD+) activity"/>
    <property type="evidence" value="ECO:0007669"/>
    <property type="project" value="UniProtKB-UniRule"/>
</dbReference>
<dbReference type="Pfam" id="PF01653">
    <property type="entry name" value="DNA_ligase_aden"/>
    <property type="match status" value="1"/>
</dbReference>
<dbReference type="InterPro" id="IPR036420">
    <property type="entry name" value="BRCT_dom_sf"/>
</dbReference>
<evidence type="ECO:0000256" key="4">
    <source>
        <dbReference type="ARBA" id="ARBA00022598"/>
    </source>
</evidence>
<comment type="caution">
    <text evidence="17">The sequence shown here is derived from an EMBL/GenBank/DDBJ whole genome shotgun (WGS) entry which is preliminary data.</text>
</comment>
<reference evidence="17 18" key="1">
    <citation type="submission" date="2020-08" db="EMBL/GenBank/DDBJ databases">
        <title>Bridging the membrane lipid divide: bacteria of the FCB group superphylum have the potential to synthesize archaeal ether lipids.</title>
        <authorList>
            <person name="Villanueva L."/>
            <person name="Von Meijenfeldt F.A.B."/>
            <person name="Westbye A.B."/>
            <person name="Yadav S."/>
            <person name="Hopmans E.C."/>
            <person name="Dutilh B.E."/>
            <person name="Sinninghe Damste J.S."/>
        </authorList>
    </citation>
    <scope>NUCLEOTIDE SEQUENCE [LARGE SCALE GENOMIC DNA]</scope>
    <source>
        <strain evidence="17">NIOZ-UU36</strain>
    </source>
</reference>
<dbReference type="FunFam" id="1.10.150.20:FF:000007">
    <property type="entry name" value="DNA ligase"/>
    <property type="match status" value="1"/>
</dbReference>
<dbReference type="SUPFAM" id="SSF47781">
    <property type="entry name" value="RuvA domain 2-like"/>
    <property type="match status" value="1"/>
</dbReference>
<feature type="binding site" evidence="15">
    <location>
        <position position="415"/>
    </location>
    <ligand>
        <name>Zn(2+)</name>
        <dbReference type="ChEBI" id="CHEBI:29105"/>
    </ligand>
</feature>
<feature type="binding site" evidence="15">
    <location>
        <position position="430"/>
    </location>
    <ligand>
        <name>Zn(2+)</name>
        <dbReference type="ChEBI" id="CHEBI:29105"/>
    </ligand>
</feature>
<feature type="binding site" evidence="15">
    <location>
        <position position="136"/>
    </location>
    <ligand>
        <name>NAD(+)</name>
        <dbReference type="ChEBI" id="CHEBI:57540"/>
    </ligand>
</feature>
<dbReference type="NCBIfam" id="NF005932">
    <property type="entry name" value="PRK07956.1"/>
    <property type="match status" value="1"/>
</dbReference>
<comment type="similarity">
    <text evidence="14 15">Belongs to the NAD-dependent DNA ligase family. LigA subfamily.</text>
</comment>
<keyword evidence="12 15" id="KW-0464">Manganese</keyword>
<dbReference type="Pfam" id="PF03119">
    <property type="entry name" value="DNA_ligase_ZBD"/>
    <property type="match status" value="1"/>
</dbReference>
<evidence type="ECO:0000256" key="10">
    <source>
        <dbReference type="ARBA" id="ARBA00023027"/>
    </source>
</evidence>
<dbReference type="PROSITE" id="PS50172">
    <property type="entry name" value="BRCT"/>
    <property type="match status" value="1"/>
</dbReference>
<dbReference type="GO" id="GO:0006281">
    <property type="term" value="P:DNA repair"/>
    <property type="evidence" value="ECO:0007669"/>
    <property type="project" value="UniProtKB-KW"/>
</dbReference>
<sequence>MNDLHQRLDTLCEELRQHNYHYHVLDAPIISDGEYDRLLHELKAIEAEHPEWITADSPSQRAGAPPSDKFEKVRHPAPILSLANAFGAEDTRAWVERIRKLDERVSEAQFTVEPKIDGLTVVLHYRDGLFVQGATRGDGEIGEDITANLRTIKAIPLRIPVNSTQYSIPEYFVVRGEVFITHADFEILNQRQAEAGEKTYQNPRNTAAGALRQLDSRITATRPLTLLIYQIVHAEGGEVPASQWERLEYLRELGFPVSSDSRRFDEIEETISFVSGWEETKDKLPYEADGMVIKIDDLTLSDSLGIVGKDPRSAVAYKFPSQVVTTQLLDINVEVGRTGVLTPKAVLEAVEINGVIVRNATLHNFDFIAEKDIRIGDSVLVKRAGEVIPYIIAPVTEARSGGERPYIPPSLCPACEQPVEHLEGEVAWYCVNAACPAQLIRNIEHYVSRGAMDIAGLGIKIVEQLVEEGLVGDVADLYTLRKEDLLALEGFKEKKADNLLAGISISANQPLNRLIIGLGIRGVGESVAADLAQHYVDLDALRATPQTDLEAIEGIGPNIAAAIVDWFLLPFNQQMLGKLHDAGVWPTSTVNTTQASPGKFNGLSFVVTGTLPKMTRSEVKEFIQSQGGKVTGSVSKKTDYLVAGENPGSKLVKAEALGVKVIGEEELLSLSDIPSS</sequence>
<feature type="binding site" evidence="15">
    <location>
        <begin position="81"/>
        <end position="82"/>
    </location>
    <ligand>
        <name>NAD(+)</name>
        <dbReference type="ChEBI" id="CHEBI:57540"/>
    </ligand>
</feature>
<evidence type="ECO:0000256" key="3">
    <source>
        <dbReference type="ARBA" id="ARBA00013308"/>
    </source>
</evidence>
<dbReference type="GO" id="GO:0006260">
    <property type="term" value="P:DNA replication"/>
    <property type="evidence" value="ECO:0007669"/>
    <property type="project" value="UniProtKB-KW"/>
</dbReference>
<accession>A0A8J6NHJ7</accession>
<dbReference type="Gene3D" id="3.30.470.30">
    <property type="entry name" value="DNA ligase/mRNA capping enzyme"/>
    <property type="match status" value="1"/>
</dbReference>
<dbReference type="Gene3D" id="3.40.50.10190">
    <property type="entry name" value="BRCT domain"/>
    <property type="match status" value="1"/>
</dbReference>
<dbReference type="GO" id="GO:0046872">
    <property type="term" value="F:metal ion binding"/>
    <property type="evidence" value="ECO:0007669"/>
    <property type="project" value="UniProtKB-KW"/>
</dbReference>
<dbReference type="Pfam" id="PF03120">
    <property type="entry name" value="OB_DNA_ligase"/>
    <property type="match status" value="1"/>
</dbReference>
<evidence type="ECO:0000256" key="11">
    <source>
        <dbReference type="ARBA" id="ARBA00023204"/>
    </source>
</evidence>
<keyword evidence="5 15" id="KW-0235">DNA replication</keyword>
<keyword evidence="8 15" id="KW-0862">Zinc</keyword>
<dbReference type="InterPro" id="IPR041663">
    <property type="entry name" value="DisA/LigA_HHH"/>
</dbReference>
<dbReference type="EC" id="6.5.1.2" evidence="2 15"/>
<evidence type="ECO:0000313" key="18">
    <source>
        <dbReference type="Proteomes" id="UP000614469"/>
    </source>
</evidence>
<dbReference type="GO" id="GO:0003677">
    <property type="term" value="F:DNA binding"/>
    <property type="evidence" value="ECO:0007669"/>
    <property type="project" value="InterPro"/>
</dbReference>
<evidence type="ECO:0000256" key="9">
    <source>
        <dbReference type="ARBA" id="ARBA00022842"/>
    </source>
</evidence>
<dbReference type="CDD" id="cd00114">
    <property type="entry name" value="LIGANc"/>
    <property type="match status" value="1"/>
</dbReference>
<evidence type="ECO:0000256" key="14">
    <source>
        <dbReference type="ARBA" id="ARBA00060881"/>
    </source>
</evidence>
<feature type="binding site" evidence="15">
    <location>
        <position position="318"/>
    </location>
    <ligand>
        <name>NAD(+)</name>
        <dbReference type="ChEBI" id="CHEBI:57540"/>
    </ligand>
</feature>
<feature type="binding site" evidence="15">
    <location>
        <position position="412"/>
    </location>
    <ligand>
        <name>Zn(2+)</name>
        <dbReference type="ChEBI" id="CHEBI:29105"/>
    </ligand>
</feature>
<evidence type="ECO:0000313" key="17">
    <source>
        <dbReference type="EMBL" id="MBC8333980.1"/>
    </source>
</evidence>
<evidence type="ECO:0000259" key="16">
    <source>
        <dbReference type="PROSITE" id="PS50172"/>
    </source>
</evidence>
<dbReference type="Pfam" id="PF00533">
    <property type="entry name" value="BRCT"/>
    <property type="match status" value="1"/>
</dbReference>
<evidence type="ECO:0000256" key="6">
    <source>
        <dbReference type="ARBA" id="ARBA00022723"/>
    </source>
</evidence>
<feature type="domain" description="BRCT" evidence="16">
    <location>
        <begin position="595"/>
        <end position="669"/>
    </location>
</feature>
<dbReference type="PIRSF" id="PIRSF001604">
    <property type="entry name" value="LigA"/>
    <property type="match status" value="1"/>
</dbReference>
<name>A0A8J6NHJ7_9CHLR</name>
<evidence type="ECO:0000256" key="5">
    <source>
        <dbReference type="ARBA" id="ARBA00022705"/>
    </source>
</evidence>
<feature type="binding site" evidence="15">
    <location>
        <position position="435"/>
    </location>
    <ligand>
        <name>Zn(2+)</name>
        <dbReference type="ChEBI" id="CHEBI:29105"/>
    </ligand>
</feature>
<comment type="cofactor">
    <cofactor evidence="15">
        <name>Mg(2+)</name>
        <dbReference type="ChEBI" id="CHEBI:18420"/>
    </cofactor>
    <cofactor evidence="15">
        <name>Mn(2+)</name>
        <dbReference type="ChEBI" id="CHEBI:29035"/>
    </cofactor>
</comment>
<dbReference type="InterPro" id="IPR012340">
    <property type="entry name" value="NA-bd_OB-fold"/>
</dbReference>
<dbReference type="GO" id="GO:0005829">
    <property type="term" value="C:cytosol"/>
    <property type="evidence" value="ECO:0007669"/>
    <property type="project" value="TreeGrafter"/>
</dbReference>